<reference evidence="1" key="1">
    <citation type="journal article" date="2012" name="Nature">
        <title>The tomato genome sequence provides insights into fleshy fruit evolution.</title>
        <authorList>
            <consortium name="Tomato Genome Consortium"/>
        </authorList>
    </citation>
    <scope>NUCLEOTIDE SEQUENCE [LARGE SCALE GENOMIC DNA]</scope>
    <source>
        <strain evidence="1">cv. Heinz 1706</strain>
    </source>
</reference>
<dbReference type="EnsemblPlants" id="Solyc01g060215.1.1">
    <property type="protein sequence ID" value="Solyc01g060215.1.1"/>
    <property type="gene ID" value="Solyc01g060215.1"/>
</dbReference>
<dbReference type="InParanoid" id="A0A3Q7EEK9"/>
<keyword evidence="2" id="KW-1185">Reference proteome</keyword>
<reference evidence="1" key="2">
    <citation type="submission" date="2019-01" db="UniProtKB">
        <authorList>
            <consortium name="EnsemblPlants"/>
        </authorList>
    </citation>
    <scope>IDENTIFICATION</scope>
    <source>
        <strain evidence="1">cv. Heinz 1706</strain>
    </source>
</reference>
<dbReference type="Gramene" id="Solyc01g060215.1.1">
    <property type="protein sequence ID" value="Solyc01g060215.1.1"/>
    <property type="gene ID" value="Solyc01g060215.1"/>
</dbReference>
<dbReference type="Proteomes" id="UP000004994">
    <property type="component" value="Chromosome 1"/>
</dbReference>
<protein>
    <submittedName>
        <fullName evidence="1">Uncharacterized protein</fullName>
    </submittedName>
</protein>
<evidence type="ECO:0000313" key="1">
    <source>
        <dbReference type="EnsemblPlants" id="Solyc01g060215.1.1"/>
    </source>
</evidence>
<accession>A0A3Q7EEK9</accession>
<sequence>MTADIASQGTSSIVAASLYHGRTDVATLSSQDHGRTNVFASQDFSDHGICASPTMDCVSTHGDKQLWRSNELQRYHQHIMIMYWTCKGIVRTKREPLKLKMSHRRSGKSGSTDSEFEELKYKYHGDLRDDDLMVFLGWG</sequence>
<dbReference type="AlphaFoldDB" id="A0A3Q7EEK9"/>
<organism evidence="1">
    <name type="scientific">Solanum lycopersicum</name>
    <name type="common">Tomato</name>
    <name type="synonym">Lycopersicon esculentum</name>
    <dbReference type="NCBI Taxonomy" id="4081"/>
    <lineage>
        <taxon>Eukaryota</taxon>
        <taxon>Viridiplantae</taxon>
        <taxon>Streptophyta</taxon>
        <taxon>Embryophyta</taxon>
        <taxon>Tracheophyta</taxon>
        <taxon>Spermatophyta</taxon>
        <taxon>Magnoliopsida</taxon>
        <taxon>eudicotyledons</taxon>
        <taxon>Gunneridae</taxon>
        <taxon>Pentapetalae</taxon>
        <taxon>asterids</taxon>
        <taxon>lamiids</taxon>
        <taxon>Solanales</taxon>
        <taxon>Solanaceae</taxon>
        <taxon>Solanoideae</taxon>
        <taxon>Solaneae</taxon>
        <taxon>Solanum</taxon>
        <taxon>Solanum subgen. Lycopersicon</taxon>
    </lineage>
</organism>
<name>A0A3Q7EEK9_SOLLC</name>
<evidence type="ECO:0000313" key="2">
    <source>
        <dbReference type="Proteomes" id="UP000004994"/>
    </source>
</evidence>
<proteinExistence type="predicted"/>